<dbReference type="Pfam" id="PF07575">
    <property type="entry name" value="Nucleopor_Nup85"/>
    <property type="match status" value="2"/>
</dbReference>
<dbReference type="InterPro" id="IPR011502">
    <property type="entry name" value="Nucleoporin_Nup85"/>
</dbReference>
<name>A0AAV5AF33_9AGAM</name>
<evidence type="ECO:0000313" key="10">
    <source>
        <dbReference type="EMBL" id="GJJ11510.1"/>
    </source>
</evidence>
<evidence type="ECO:0000256" key="4">
    <source>
        <dbReference type="ARBA" id="ARBA00022816"/>
    </source>
</evidence>
<proteinExistence type="inferred from homology"/>
<dbReference type="GO" id="GO:0031965">
    <property type="term" value="C:nuclear membrane"/>
    <property type="evidence" value="ECO:0007669"/>
    <property type="project" value="UniProtKB-UniRule"/>
</dbReference>
<dbReference type="PANTHER" id="PTHR13373:SF21">
    <property type="entry name" value="NUCLEAR PORE COMPLEX PROTEIN NUP85"/>
    <property type="match status" value="1"/>
</dbReference>
<dbReference type="AlphaFoldDB" id="A0AAV5AF33"/>
<comment type="function">
    <text evidence="9">Functions as a component of the nuclear pore complex (NPC).</text>
</comment>
<dbReference type="GO" id="GO:0045893">
    <property type="term" value="P:positive regulation of DNA-templated transcription"/>
    <property type="evidence" value="ECO:0007669"/>
    <property type="project" value="TreeGrafter"/>
</dbReference>
<evidence type="ECO:0000256" key="5">
    <source>
        <dbReference type="ARBA" id="ARBA00022927"/>
    </source>
</evidence>
<accession>A0AAV5AF33</accession>
<evidence type="ECO:0000256" key="9">
    <source>
        <dbReference type="RuleBase" id="RU365073"/>
    </source>
</evidence>
<evidence type="ECO:0000256" key="2">
    <source>
        <dbReference type="ARBA" id="ARBA00005573"/>
    </source>
</evidence>
<dbReference type="EMBL" id="BPWL01000006">
    <property type="protein sequence ID" value="GJJ11510.1"/>
    <property type="molecule type" value="Genomic_DNA"/>
</dbReference>
<evidence type="ECO:0000256" key="6">
    <source>
        <dbReference type="ARBA" id="ARBA00023010"/>
    </source>
</evidence>
<dbReference type="GO" id="GO:0006406">
    <property type="term" value="P:mRNA export from nucleus"/>
    <property type="evidence" value="ECO:0007669"/>
    <property type="project" value="TreeGrafter"/>
</dbReference>
<comment type="similarity">
    <text evidence="2 9">Belongs to the nucleoporin Nup85 family.</text>
</comment>
<comment type="subcellular location">
    <subcellularLocation>
        <location evidence="1 9">Nucleus</location>
        <location evidence="1 9">Nuclear pore complex</location>
    </subcellularLocation>
</comment>
<evidence type="ECO:0000256" key="8">
    <source>
        <dbReference type="ARBA" id="ARBA00023242"/>
    </source>
</evidence>
<evidence type="ECO:0000256" key="1">
    <source>
        <dbReference type="ARBA" id="ARBA00004567"/>
    </source>
</evidence>
<gene>
    <name evidence="10" type="ORF">Clacol_005743</name>
</gene>
<sequence length="626" mass="72077">MTKFNKSLAEHRSGILDEDLSEDDLVWFNGIADEYLICLKMDKERLDDQDPWPEAAVAHTEILYAIFNLFQAMNLPANGSLGGLVGEELLEWLNTNFIAPDSTEAIELQKLNSPWDEDKWWQYLIRCILRGLTRAAVVFLESLKQHPSKALVQHAETLINFLTTHPRSTKFTTEHDFFSAWRQWKARVSAFRKRLEGLLENENEEWLSWVLEIVQIMEGDKATIKRYCESFDEGWKEAICVWGVWVDVGMRRHHIERTLATIFQDLPLDSTLPEEHVFAALFQSQVGEVIKRSNELDIWLAAHLADMMQPLGLLMDIEGAKISLRNHMILNYAEYLLVDPSLWRISALYMCDCGEQGKIRADEILLRVPLNLGISKGKQKTGHMEIKEDDPVDERVLEILEICKEYGREKVRREICRIAGRTFIDQGRYNLAISYYTSAEDWIGVSRVVDILLSRSLKGDTKEFIASVTEIAPTLRQPSSYSQISIRRRLTFLIKYAEFQTRWQNGDLQDAAWDLITMFREELVPKSWWGVLLKQAGDMLIQDENIMPFEVSEVYELLRRLEEVQSRASQGSGLDYLSALVPQVSKNGEIEALRQLETVRLALARYFARCSVLAVGGRGRILPQTA</sequence>
<evidence type="ECO:0000256" key="7">
    <source>
        <dbReference type="ARBA" id="ARBA00023132"/>
    </source>
</evidence>
<keyword evidence="11" id="KW-1185">Reference proteome</keyword>
<evidence type="ECO:0000313" key="11">
    <source>
        <dbReference type="Proteomes" id="UP001050691"/>
    </source>
</evidence>
<keyword evidence="6 9" id="KW-0811">Translocation</keyword>
<organism evidence="10 11">
    <name type="scientific">Clathrus columnatus</name>
    <dbReference type="NCBI Taxonomy" id="1419009"/>
    <lineage>
        <taxon>Eukaryota</taxon>
        <taxon>Fungi</taxon>
        <taxon>Dikarya</taxon>
        <taxon>Basidiomycota</taxon>
        <taxon>Agaricomycotina</taxon>
        <taxon>Agaricomycetes</taxon>
        <taxon>Phallomycetidae</taxon>
        <taxon>Phallales</taxon>
        <taxon>Clathraceae</taxon>
        <taxon>Clathrus</taxon>
    </lineage>
</organism>
<keyword evidence="7 9" id="KW-0906">Nuclear pore complex</keyword>
<comment type="subunit">
    <text evidence="9">Component of the nuclear pore complex (NPC).</text>
</comment>
<keyword evidence="5 9" id="KW-0653">Protein transport</keyword>
<dbReference type="GO" id="GO:0017056">
    <property type="term" value="F:structural constituent of nuclear pore"/>
    <property type="evidence" value="ECO:0007669"/>
    <property type="project" value="TreeGrafter"/>
</dbReference>
<keyword evidence="3 9" id="KW-0813">Transport</keyword>
<reference evidence="10" key="1">
    <citation type="submission" date="2021-10" db="EMBL/GenBank/DDBJ databases">
        <title>De novo Genome Assembly of Clathrus columnatus (Basidiomycota, Fungi) Using Illumina and Nanopore Sequence Data.</title>
        <authorList>
            <person name="Ogiso-Tanaka E."/>
            <person name="Itagaki H."/>
            <person name="Hosoya T."/>
            <person name="Hosaka K."/>
        </authorList>
    </citation>
    <scope>NUCLEOTIDE SEQUENCE</scope>
    <source>
        <strain evidence="10">MO-923</strain>
    </source>
</reference>
<keyword evidence="4 9" id="KW-0509">mRNA transport</keyword>
<keyword evidence="9" id="KW-0472">Membrane</keyword>
<dbReference type="GO" id="GO:0031080">
    <property type="term" value="C:nuclear pore outer ring"/>
    <property type="evidence" value="ECO:0007669"/>
    <property type="project" value="TreeGrafter"/>
</dbReference>
<dbReference type="Proteomes" id="UP001050691">
    <property type="component" value="Unassembled WGS sequence"/>
</dbReference>
<dbReference type="PANTHER" id="PTHR13373">
    <property type="entry name" value="FROUNT PROTEIN-RELATED"/>
    <property type="match status" value="1"/>
</dbReference>
<dbReference type="GO" id="GO:0006606">
    <property type="term" value="P:protein import into nucleus"/>
    <property type="evidence" value="ECO:0007669"/>
    <property type="project" value="TreeGrafter"/>
</dbReference>
<keyword evidence="8 9" id="KW-0539">Nucleus</keyword>
<comment type="caution">
    <text evidence="10">The sequence shown here is derived from an EMBL/GenBank/DDBJ whole genome shotgun (WGS) entry which is preliminary data.</text>
</comment>
<protein>
    <recommendedName>
        <fullName evidence="9">Nuclear pore complex protein Nup85</fullName>
    </recommendedName>
</protein>
<evidence type="ECO:0000256" key="3">
    <source>
        <dbReference type="ARBA" id="ARBA00022448"/>
    </source>
</evidence>